<evidence type="ECO:0000313" key="9">
    <source>
        <dbReference type="Proteomes" id="UP000231409"/>
    </source>
</evidence>
<dbReference type="Proteomes" id="UP000231409">
    <property type="component" value="Unassembled WGS sequence"/>
</dbReference>
<dbReference type="PANTHER" id="PTHR34584:SF1">
    <property type="entry name" value="NA(+)_H(+) ANTIPORTER SUBUNIT E1"/>
    <property type="match status" value="1"/>
</dbReference>
<dbReference type="GO" id="GO:0008324">
    <property type="term" value="F:monoatomic cation transmembrane transporter activity"/>
    <property type="evidence" value="ECO:0007669"/>
    <property type="project" value="InterPro"/>
</dbReference>
<dbReference type="EMBL" id="NTFH01000005">
    <property type="protein sequence ID" value="PHQ15827.1"/>
    <property type="molecule type" value="Genomic_DNA"/>
</dbReference>
<evidence type="ECO:0000256" key="6">
    <source>
        <dbReference type="ARBA" id="ARBA00023136"/>
    </source>
</evidence>
<keyword evidence="4 7" id="KW-0812">Transmembrane</keyword>
<dbReference type="InterPro" id="IPR002758">
    <property type="entry name" value="Cation_antiport_E"/>
</dbReference>
<organism evidence="8 9">
    <name type="scientific">Marinobacter profundi</name>
    <dbReference type="NCBI Taxonomy" id="2666256"/>
    <lineage>
        <taxon>Bacteria</taxon>
        <taxon>Pseudomonadati</taxon>
        <taxon>Pseudomonadota</taxon>
        <taxon>Gammaproteobacteria</taxon>
        <taxon>Pseudomonadales</taxon>
        <taxon>Marinobacteraceae</taxon>
        <taxon>Marinobacter</taxon>
    </lineage>
</organism>
<name>A0A2G1UMU1_9GAMM</name>
<dbReference type="GO" id="GO:0005886">
    <property type="term" value="C:plasma membrane"/>
    <property type="evidence" value="ECO:0007669"/>
    <property type="project" value="UniProtKB-SubCell"/>
</dbReference>
<feature type="transmembrane region" description="Helical" evidence="7">
    <location>
        <begin position="7"/>
        <end position="30"/>
    </location>
</feature>
<protein>
    <submittedName>
        <fullName evidence="8">Cation:proton antiporter</fullName>
    </submittedName>
</protein>
<gene>
    <name evidence="8" type="ORF">CLH61_06685</name>
</gene>
<dbReference type="PANTHER" id="PTHR34584">
    <property type="entry name" value="NA(+)/H(+) ANTIPORTER SUBUNIT E1"/>
    <property type="match status" value="1"/>
</dbReference>
<keyword evidence="3" id="KW-1003">Cell membrane</keyword>
<reference evidence="8 9" key="1">
    <citation type="submission" date="2017-09" db="EMBL/GenBank/DDBJ databases">
        <title>The draft genome sequences of Marinobacter sp. PWS21.</title>
        <authorList>
            <person name="Cao J."/>
        </authorList>
    </citation>
    <scope>NUCLEOTIDE SEQUENCE [LARGE SCALE GENOMIC DNA]</scope>
    <source>
        <strain evidence="8 9">PWS21</strain>
    </source>
</reference>
<feature type="transmembrane region" description="Helical" evidence="7">
    <location>
        <begin position="36"/>
        <end position="53"/>
    </location>
</feature>
<evidence type="ECO:0000256" key="4">
    <source>
        <dbReference type="ARBA" id="ARBA00022692"/>
    </source>
</evidence>
<keyword evidence="6 7" id="KW-0472">Membrane</keyword>
<proteinExistence type="inferred from homology"/>
<evidence type="ECO:0000256" key="7">
    <source>
        <dbReference type="SAM" id="Phobius"/>
    </source>
</evidence>
<comment type="caution">
    <text evidence="8">The sequence shown here is derived from an EMBL/GenBank/DDBJ whole genome shotgun (WGS) entry which is preliminary data.</text>
</comment>
<comment type="similarity">
    <text evidence="2">Belongs to the CPA3 antiporters (TC 2.A.63) subunit E family.</text>
</comment>
<evidence type="ECO:0000256" key="3">
    <source>
        <dbReference type="ARBA" id="ARBA00022475"/>
    </source>
</evidence>
<sequence length="175" mass="18811">MGGPMTSVATLPAVALIVRSILLLLVWWVLTLGDRSGLGFGVVVAVLVAWRSVRLFPPSGYRLRPLGALLFTGYFLSRSAVAGLDVARRLLSPSLPVKPGEITLSLRVPDGSPRWLLANTLSLMPGTLSALLEGDRLTVHCLDTRMDVEQDVREAERQVARAFGLRLPSADGAAQ</sequence>
<dbReference type="AlphaFoldDB" id="A0A2G1UMU1"/>
<evidence type="ECO:0000256" key="2">
    <source>
        <dbReference type="ARBA" id="ARBA00006228"/>
    </source>
</evidence>
<dbReference type="Pfam" id="PF01899">
    <property type="entry name" value="MNHE"/>
    <property type="match status" value="1"/>
</dbReference>
<evidence type="ECO:0000256" key="1">
    <source>
        <dbReference type="ARBA" id="ARBA00004651"/>
    </source>
</evidence>
<evidence type="ECO:0000313" key="8">
    <source>
        <dbReference type="EMBL" id="PHQ15827.1"/>
    </source>
</evidence>
<evidence type="ECO:0000256" key="5">
    <source>
        <dbReference type="ARBA" id="ARBA00022989"/>
    </source>
</evidence>
<keyword evidence="9" id="KW-1185">Reference proteome</keyword>
<keyword evidence="5 7" id="KW-1133">Transmembrane helix</keyword>
<comment type="subcellular location">
    <subcellularLocation>
        <location evidence="1">Cell membrane</location>
        <topology evidence="1">Multi-pass membrane protein</topology>
    </subcellularLocation>
</comment>
<accession>A0A2G1UMU1</accession>